<dbReference type="InterPro" id="IPR010359">
    <property type="entry name" value="IrrE_HExxH"/>
</dbReference>
<name>A0A933L1U5_9HYPH</name>
<evidence type="ECO:0000313" key="2">
    <source>
        <dbReference type="EMBL" id="MBI4921552.1"/>
    </source>
</evidence>
<proteinExistence type="predicted"/>
<dbReference type="EMBL" id="JACRAF010000022">
    <property type="protein sequence ID" value="MBI4921552.1"/>
    <property type="molecule type" value="Genomic_DNA"/>
</dbReference>
<sequence>MSSDFKVSRRYQDEVADEAAGWRRLDDTGNGANHFDIIAFLIETVLPTLSEAGRHITIEIIEDDRELDKAWVDFAADRLFVQQYIWDAAKRQEAFGRLVLAHEIGHLALHRDQVFAFSRGLEAKLNFLEPSESAECQANWFAEALLLPDDVVLRMRHLSASSIGTLTLVSDRVAQRRIDLVQGDKRYRRDYTGDACSECHNFTMVRTGTCLKCDTCGTTTDYS</sequence>
<protein>
    <submittedName>
        <fullName evidence="2">ImmA/IrrE family metallo-endopeptidase</fullName>
    </submittedName>
</protein>
<evidence type="ECO:0000313" key="3">
    <source>
        <dbReference type="Proteomes" id="UP000782610"/>
    </source>
</evidence>
<dbReference type="Gene3D" id="1.10.10.2910">
    <property type="match status" value="1"/>
</dbReference>
<dbReference type="Proteomes" id="UP000782610">
    <property type="component" value="Unassembled WGS sequence"/>
</dbReference>
<comment type="caution">
    <text evidence="2">The sequence shown here is derived from an EMBL/GenBank/DDBJ whole genome shotgun (WGS) entry which is preliminary data.</text>
</comment>
<evidence type="ECO:0000259" key="1">
    <source>
        <dbReference type="Pfam" id="PF06114"/>
    </source>
</evidence>
<dbReference type="Pfam" id="PF06114">
    <property type="entry name" value="Peptidase_M78"/>
    <property type="match status" value="1"/>
</dbReference>
<accession>A0A933L1U5</accession>
<dbReference type="AlphaFoldDB" id="A0A933L1U5"/>
<gene>
    <name evidence="2" type="ORF">HY834_07360</name>
</gene>
<feature type="domain" description="IrrE N-terminal-like" evidence="1">
    <location>
        <begin position="97"/>
        <end position="164"/>
    </location>
</feature>
<organism evidence="2 3">
    <name type="scientific">Devosia nanyangense</name>
    <dbReference type="NCBI Taxonomy" id="1228055"/>
    <lineage>
        <taxon>Bacteria</taxon>
        <taxon>Pseudomonadati</taxon>
        <taxon>Pseudomonadota</taxon>
        <taxon>Alphaproteobacteria</taxon>
        <taxon>Hyphomicrobiales</taxon>
        <taxon>Devosiaceae</taxon>
        <taxon>Devosia</taxon>
    </lineage>
</organism>
<reference evidence="2" key="1">
    <citation type="submission" date="2020-07" db="EMBL/GenBank/DDBJ databases">
        <title>Huge and variable diversity of episymbiotic CPR bacteria and DPANN archaea in groundwater ecosystems.</title>
        <authorList>
            <person name="He C.Y."/>
            <person name="Keren R."/>
            <person name="Whittaker M."/>
            <person name="Farag I.F."/>
            <person name="Doudna J."/>
            <person name="Cate J.H.D."/>
            <person name="Banfield J.F."/>
        </authorList>
    </citation>
    <scope>NUCLEOTIDE SEQUENCE</scope>
    <source>
        <strain evidence="2">NC_groundwater_1586_Pr3_B-0.1um_66_15</strain>
    </source>
</reference>